<dbReference type="AlphaFoldDB" id="A0A917A5E0"/>
<evidence type="ECO:0000256" key="5">
    <source>
        <dbReference type="ARBA" id="ARBA00022692"/>
    </source>
</evidence>
<name>A0A917A5E0_9RHOB</name>
<evidence type="ECO:0000256" key="6">
    <source>
        <dbReference type="ARBA" id="ARBA00022989"/>
    </source>
</evidence>
<keyword evidence="7 9" id="KW-0472">Membrane</keyword>
<feature type="transmembrane region" description="Helical" evidence="9">
    <location>
        <begin position="135"/>
        <end position="157"/>
    </location>
</feature>
<keyword evidence="6 9" id="KW-1133">Transmembrane helix</keyword>
<dbReference type="GO" id="GO:0015740">
    <property type="term" value="P:C4-dicarboxylate transport"/>
    <property type="evidence" value="ECO:0007669"/>
    <property type="project" value="TreeGrafter"/>
</dbReference>
<gene>
    <name evidence="11" type="ORF">GCM10011360_15610</name>
</gene>
<dbReference type="InterPro" id="IPR055348">
    <property type="entry name" value="DctQ"/>
</dbReference>
<evidence type="ECO:0000256" key="4">
    <source>
        <dbReference type="ARBA" id="ARBA00022519"/>
    </source>
</evidence>
<dbReference type="GO" id="GO:0005886">
    <property type="term" value="C:plasma membrane"/>
    <property type="evidence" value="ECO:0007669"/>
    <property type="project" value="UniProtKB-SubCell"/>
</dbReference>
<dbReference type="EMBL" id="BMFJ01000001">
    <property type="protein sequence ID" value="GGE28284.1"/>
    <property type="molecule type" value="Genomic_DNA"/>
</dbReference>
<comment type="subunit">
    <text evidence="9">The complex comprises the extracytoplasmic solute receptor protein and the two transmembrane proteins.</text>
</comment>
<feature type="transmembrane region" description="Helical" evidence="9">
    <location>
        <begin position="49"/>
        <end position="67"/>
    </location>
</feature>
<feature type="transmembrane region" description="Helical" evidence="9">
    <location>
        <begin position="88"/>
        <end position="109"/>
    </location>
</feature>
<feature type="transmembrane region" description="Helical" evidence="9">
    <location>
        <begin position="12"/>
        <end position="29"/>
    </location>
</feature>
<sequence length="191" mass="20565">MTDTLIENVSRWLAWAAGAVILFGCALPITVDVLSRYFLNRSAVESFEISGFGLAACIGLGMAHTVTTKAHIRVDFAVARLPFPLRAACDLLAACVLAVVAGALAWFAWKTAAQSYAMGAQSMSLLRIPMVIPQGIWWVGLFWFAFVAVLAPLRAVLRLVRGDREGFNELVGSADINAEIDEAVHAAEGRT</sequence>
<evidence type="ECO:0000256" key="1">
    <source>
        <dbReference type="ARBA" id="ARBA00004429"/>
    </source>
</evidence>
<dbReference type="GO" id="GO:0022857">
    <property type="term" value="F:transmembrane transporter activity"/>
    <property type="evidence" value="ECO:0007669"/>
    <property type="project" value="UniProtKB-UniRule"/>
</dbReference>
<dbReference type="Pfam" id="PF04290">
    <property type="entry name" value="DctQ"/>
    <property type="match status" value="1"/>
</dbReference>
<keyword evidence="3" id="KW-1003">Cell membrane</keyword>
<dbReference type="PANTHER" id="PTHR35011:SF10">
    <property type="entry name" value="TRAP TRANSPORTER SMALL PERMEASE PROTEIN"/>
    <property type="match status" value="1"/>
</dbReference>
<keyword evidence="4 9" id="KW-0997">Cell inner membrane</keyword>
<evidence type="ECO:0000256" key="9">
    <source>
        <dbReference type="RuleBase" id="RU369079"/>
    </source>
</evidence>
<evidence type="ECO:0000256" key="8">
    <source>
        <dbReference type="ARBA" id="ARBA00038436"/>
    </source>
</evidence>
<evidence type="ECO:0000313" key="12">
    <source>
        <dbReference type="Proteomes" id="UP000612855"/>
    </source>
</evidence>
<keyword evidence="12" id="KW-1185">Reference proteome</keyword>
<accession>A0A917A5E0</accession>
<dbReference type="InterPro" id="IPR007387">
    <property type="entry name" value="TRAP_DctQ"/>
</dbReference>
<comment type="caution">
    <text evidence="11">The sequence shown here is derived from an EMBL/GenBank/DDBJ whole genome shotgun (WGS) entry which is preliminary data.</text>
</comment>
<evidence type="ECO:0000256" key="7">
    <source>
        <dbReference type="ARBA" id="ARBA00023136"/>
    </source>
</evidence>
<proteinExistence type="inferred from homology"/>
<protein>
    <recommendedName>
        <fullName evidence="9">TRAP transporter small permease protein</fullName>
    </recommendedName>
</protein>
<dbReference type="RefSeq" id="WP_188477093.1">
    <property type="nucleotide sequence ID" value="NZ_BMFJ01000001.1"/>
</dbReference>
<comment type="subcellular location">
    <subcellularLocation>
        <location evidence="1 9">Cell inner membrane</location>
        <topology evidence="1 9">Multi-pass membrane protein</topology>
    </subcellularLocation>
</comment>
<keyword evidence="5 9" id="KW-0812">Transmembrane</keyword>
<evidence type="ECO:0000313" key="11">
    <source>
        <dbReference type="EMBL" id="GGE28284.1"/>
    </source>
</evidence>
<dbReference type="PANTHER" id="PTHR35011">
    <property type="entry name" value="2,3-DIKETO-L-GULONATE TRAP TRANSPORTER SMALL PERMEASE PROTEIN YIAM"/>
    <property type="match status" value="1"/>
</dbReference>
<dbReference type="Proteomes" id="UP000612855">
    <property type="component" value="Unassembled WGS sequence"/>
</dbReference>
<comment type="similarity">
    <text evidence="8 9">Belongs to the TRAP transporter small permease family.</text>
</comment>
<organism evidence="11 12">
    <name type="scientific">Primorskyibacter flagellatus</name>
    <dbReference type="NCBI Taxonomy" id="1387277"/>
    <lineage>
        <taxon>Bacteria</taxon>
        <taxon>Pseudomonadati</taxon>
        <taxon>Pseudomonadota</taxon>
        <taxon>Alphaproteobacteria</taxon>
        <taxon>Rhodobacterales</taxon>
        <taxon>Roseobacteraceae</taxon>
        <taxon>Primorskyibacter</taxon>
    </lineage>
</organism>
<evidence type="ECO:0000259" key="10">
    <source>
        <dbReference type="Pfam" id="PF04290"/>
    </source>
</evidence>
<reference evidence="12" key="1">
    <citation type="journal article" date="2019" name="Int. J. Syst. Evol. Microbiol.">
        <title>The Global Catalogue of Microorganisms (GCM) 10K type strain sequencing project: providing services to taxonomists for standard genome sequencing and annotation.</title>
        <authorList>
            <consortium name="The Broad Institute Genomics Platform"/>
            <consortium name="The Broad Institute Genome Sequencing Center for Infectious Disease"/>
            <person name="Wu L."/>
            <person name="Ma J."/>
        </authorList>
    </citation>
    <scope>NUCLEOTIDE SEQUENCE [LARGE SCALE GENOMIC DNA]</scope>
    <source>
        <strain evidence="12">CGMCC 1.12664</strain>
    </source>
</reference>
<comment type="function">
    <text evidence="9">Part of the tripartite ATP-independent periplasmic (TRAP) transport system.</text>
</comment>
<keyword evidence="2 9" id="KW-0813">Transport</keyword>
<feature type="domain" description="Tripartite ATP-independent periplasmic transporters DctQ component" evidence="10">
    <location>
        <begin position="27"/>
        <end position="155"/>
    </location>
</feature>
<evidence type="ECO:0000256" key="2">
    <source>
        <dbReference type="ARBA" id="ARBA00022448"/>
    </source>
</evidence>
<evidence type="ECO:0000256" key="3">
    <source>
        <dbReference type="ARBA" id="ARBA00022475"/>
    </source>
</evidence>